<evidence type="ECO:0000256" key="9">
    <source>
        <dbReference type="PROSITE-ProRule" id="PRU00433"/>
    </source>
</evidence>
<evidence type="ECO:0000256" key="8">
    <source>
        <dbReference type="ARBA" id="ARBA00023136"/>
    </source>
</evidence>
<evidence type="ECO:0000256" key="10">
    <source>
        <dbReference type="SAM" id="Phobius"/>
    </source>
</evidence>
<evidence type="ECO:0000256" key="1">
    <source>
        <dbReference type="ARBA" id="ARBA00004141"/>
    </source>
</evidence>
<dbReference type="PROSITE" id="PS51007">
    <property type="entry name" value="CYTC"/>
    <property type="match status" value="1"/>
</dbReference>
<keyword evidence="3 9" id="KW-0349">Heme</keyword>
<organism evidence="13 14">
    <name type="scientific">Owenweeksia hongkongensis (strain DSM 17368 / CIP 108786 / JCM 12287 / NRRL B-23963 / UST20020801)</name>
    <dbReference type="NCBI Taxonomy" id="926562"/>
    <lineage>
        <taxon>Bacteria</taxon>
        <taxon>Pseudomonadati</taxon>
        <taxon>Bacteroidota</taxon>
        <taxon>Flavobacteriia</taxon>
        <taxon>Flavobacteriales</taxon>
        <taxon>Owenweeksiaceae</taxon>
        <taxon>Owenweeksia</taxon>
    </lineage>
</organism>
<evidence type="ECO:0000256" key="2">
    <source>
        <dbReference type="ARBA" id="ARBA00008333"/>
    </source>
</evidence>
<dbReference type="AlphaFoldDB" id="G8R680"/>
<dbReference type="GO" id="GO:0015093">
    <property type="term" value="F:ferrous iron transmembrane transporter activity"/>
    <property type="evidence" value="ECO:0007669"/>
    <property type="project" value="TreeGrafter"/>
</dbReference>
<dbReference type="Pfam" id="PF00034">
    <property type="entry name" value="Cytochrom_C"/>
    <property type="match status" value="1"/>
</dbReference>
<dbReference type="EMBL" id="CP003156">
    <property type="protein sequence ID" value="AEV33300.1"/>
    <property type="molecule type" value="Genomic_DNA"/>
</dbReference>
<evidence type="ECO:0000256" key="4">
    <source>
        <dbReference type="ARBA" id="ARBA00022692"/>
    </source>
</evidence>
<dbReference type="eggNOG" id="COG0672">
    <property type="taxonomic scope" value="Bacteria"/>
</dbReference>
<dbReference type="GO" id="GO:0020037">
    <property type="term" value="F:heme binding"/>
    <property type="evidence" value="ECO:0007669"/>
    <property type="project" value="InterPro"/>
</dbReference>
<dbReference type="PATRIC" id="fig|926562.3.peg.2344"/>
<feature type="transmembrane region" description="Helical" evidence="10">
    <location>
        <begin position="562"/>
        <end position="582"/>
    </location>
</feature>
<dbReference type="PANTHER" id="PTHR31632">
    <property type="entry name" value="IRON TRANSPORTER FTH1"/>
    <property type="match status" value="1"/>
</dbReference>
<evidence type="ECO:0000313" key="13">
    <source>
        <dbReference type="EMBL" id="AEV33300.1"/>
    </source>
</evidence>
<dbReference type="STRING" id="926562.Oweho_2328"/>
<evidence type="ECO:0000256" key="3">
    <source>
        <dbReference type="ARBA" id="ARBA00022617"/>
    </source>
</evidence>
<dbReference type="GO" id="GO:0009055">
    <property type="term" value="F:electron transfer activity"/>
    <property type="evidence" value="ECO:0007669"/>
    <property type="project" value="InterPro"/>
</dbReference>
<dbReference type="InterPro" id="IPR036909">
    <property type="entry name" value="Cyt_c-like_dom_sf"/>
</dbReference>
<dbReference type="SUPFAM" id="SSF46626">
    <property type="entry name" value="Cytochrome c"/>
    <property type="match status" value="1"/>
</dbReference>
<keyword evidence="11" id="KW-0732">Signal</keyword>
<accession>G8R680</accession>
<keyword evidence="4 10" id="KW-0812">Transmembrane</keyword>
<evidence type="ECO:0000313" key="14">
    <source>
        <dbReference type="Proteomes" id="UP000005631"/>
    </source>
</evidence>
<feature type="chain" id="PRO_5003515497" evidence="11">
    <location>
        <begin position="26"/>
        <end position="656"/>
    </location>
</feature>
<evidence type="ECO:0000256" key="5">
    <source>
        <dbReference type="ARBA" id="ARBA00022723"/>
    </source>
</evidence>
<dbReference type="HOGENOM" id="CLU_027143_0_0_10"/>
<reference evidence="13 14" key="1">
    <citation type="journal article" date="2012" name="Stand. Genomic Sci.">
        <title>Genome sequence of the orange-pigmented seawater bacterium Owenweeksia hongkongensis type strain (UST20020801(T)).</title>
        <authorList>
            <person name="Riedel T."/>
            <person name="Held B."/>
            <person name="Nolan M."/>
            <person name="Lucas S."/>
            <person name="Lapidus A."/>
            <person name="Tice H."/>
            <person name="Del Rio T.G."/>
            <person name="Cheng J.F."/>
            <person name="Han C."/>
            <person name="Tapia R."/>
            <person name="Goodwin L.A."/>
            <person name="Pitluck S."/>
            <person name="Liolios K."/>
            <person name="Mavromatis K."/>
            <person name="Pagani I."/>
            <person name="Ivanova N."/>
            <person name="Mikhailova N."/>
            <person name="Pati A."/>
            <person name="Chen A."/>
            <person name="Palaniappan K."/>
            <person name="Rohde M."/>
            <person name="Tindall B.J."/>
            <person name="Detter J.C."/>
            <person name="Goker M."/>
            <person name="Woyke T."/>
            <person name="Bristow J."/>
            <person name="Eisen J.A."/>
            <person name="Markowitz V."/>
            <person name="Hugenholtz P."/>
            <person name="Klenk H.P."/>
            <person name="Kyrpides N.C."/>
        </authorList>
    </citation>
    <scope>NUCLEOTIDE SEQUENCE</scope>
    <source>
        <strain evidence="14">DSM 17368 / JCM 12287 / NRRL B-23963</strain>
    </source>
</reference>
<gene>
    <name evidence="13" type="ordered locus">Oweho_2328</name>
</gene>
<dbReference type="eggNOG" id="COG2010">
    <property type="taxonomic scope" value="Bacteria"/>
</dbReference>
<evidence type="ECO:0000256" key="11">
    <source>
        <dbReference type="SAM" id="SignalP"/>
    </source>
</evidence>
<feature type="domain" description="Cytochrome c" evidence="12">
    <location>
        <begin position="125"/>
        <end position="212"/>
    </location>
</feature>
<feature type="transmembrane region" description="Helical" evidence="10">
    <location>
        <begin position="449"/>
        <end position="466"/>
    </location>
</feature>
<keyword evidence="6 10" id="KW-1133">Transmembrane helix</keyword>
<keyword evidence="8 10" id="KW-0472">Membrane</keyword>
<dbReference type="KEGG" id="oho:Oweho_2328"/>
<evidence type="ECO:0000259" key="12">
    <source>
        <dbReference type="PROSITE" id="PS51007"/>
    </source>
</evidence>
<dbReference type="PANTHER" id="PTHR31632:SF2">
    <property type="entry name" value="PLASMA MEMBRANE IRON PERMEASE"/>
    <property type="match status" value="1"/>
</dbReference>
<name>G8R680_OWEHD</name>
<comment type="subcellular location">
    <subcellularLocation>
        <location evidence="1">Membrane</location>
        <topology evidence="1">Multi-pass membrane protein</topology>
    </subcellularLocation>
</comment>
<dbReference type="Pfam" id="PF03239">
    <property type="entry name" value="FTR1"/>
    <property type="match status" value="2"/>
</dbReference>
<evidence type="ECO:0000256" key="7">
    <source>
        <dbReference type="ARBA" id="ARBA00023004"/>
    </source>
</evidence>
<keyword evidence="14" id="KW-1185">Reference proteome</keyword>
<proteinExistence type="inferred from homology"/>
<dbReference type="Proteomes" id="UP000005631">
    <property type="component" value="Chromosome"/>
</dbReference>
<feature type="transmembrane region" description="Helical" evidence="10">
    <location>
        <begin position="529"/>
        <end position="550"/>
    </location>
</feature>
<feature type="transmembrane region" description="Helical" evidence="10">
    <location>
        <begin position="374"/>
        <end position="400"/>
    </location>
</feature>
<comment type="similarity">
    <text evidence="2">Belongs to the oxidase-dependent Fe transporter (OFeT) (TC 9.A.10.1) family.</text>
</comment>
<dbReference type="RefSeq" id="WP_014202649.1">
    <property type="nucleotide sequence ID" value="NC_016599.1"/>
</dbReference>
<dbReference type="Gene3D" id="1.10.760.10">
    <property type="entry name" value="Cytochrome c-like domain"/>
    <property type="match status" value="1"/>
</dbReference>
<protein>
    <submittedName>
        <fullName evidence="13">High-affinity Fe2+/Pb2+ permease</fullName>
    </submittedName>
</protein>
<dbReference type="InterPro" id="IPR004923">
    <property type="entry name" value="FTR1/Fip1/EfeU"/>
</dbReference>
<dbReference type="GO" id="GO:0033573">
    <property type="term" value="C:high-affinity iron permease complex"/>
    <property type="evidence" value="ECO:0007669"/>
    <property type="project" value="InterPro"/>
</dbReference>
<sequence>MKYLSIWRLYLAAIVMMAGFGKASAQGEDARMMVHLLDYIAVDYGMAVQNGKVISQAEYTEMQEFAATVNDLGKKAPAELQSDIMLIKRLVDEKASQEKINSVASNLKQEVISLYNLEIAPKRWPELKSGKALFAVHCQSCHGEDGRGDGPLSAGLEPAPTNFHSPDKANGLSPFQAYNTIRLGVEGTGMRGFNELNDDEVWDLAFYALSLSQIGKETSVDAAQKVDAEIDLERLASSSNEELKLDLAIAPEHHEEVIAALRLYPKEVAEKSQGDYLQKAKRLLNLSVEAYKEGRRDEARNLALTAYLEGVEPVEAQLRANDASFSVGIENQLAKFRSAIEKDADASEVEAIGVASVDMINDAQVMLSEKEFSAWLAFLMSFSIILREGLEAFLVIVTILGIIRSLKLPNAAVWVHSGWVAAIVVGFLLWLAADRLFTFSGAQREVMEGAIAIFAVGVLLYVGFWMHSKSEAGKWQAYVKSKIQVLARKENMLGLAFLSFMVVFREAFESVLFLSALNMEVGEDHQFSFVMGIVVAFAILLVISVLLLRYSKKIPITQLFKYSAMIISFLAVVLIGKGVHSIQEAGIISISLMPIDLRWSLIGLYPTWETFLSQVFIVGLIIFLWNLGNKVMKKPICETEKEKIDVKKKSLEAEKV</sequence>
<feature type="signal peptide" evidence="11">
    <location>
        <begin position="1"/>
        <end position="25"/>
    </location>
</feature>
<feature type="transmembrane region" description="Helical" evidence="10">
    <location>
        <begin position="412"/>
        <end position="433"/>
    </location>
</feature>
<dbReference type="OrthoDB" id="9814063at2"/>
<feature type="transmembrane region" description="Helical" evidence="10">
    <location>
        <begin position="602"/>
        <end position="625"/>
    </location>
</feature>
<evidence type="ECO:0000256" key="6">
    <source>
        <dbReference type="ARBA" id="ARBA00022989"/>
    </source>
</evidence>
<keyword evidence="5 9" id="KW-0479">Metal-binding</keyword>
<keyword evidence="7 9" id="KW-0408">Iron</keyword>
<feature type="transmembrane region" description="Helical" evidence="10">
    <location>
        <begin position="492"/>
        <end position="517"/>
    </location>
</feature>
<dbReference type="InterPro" id="IPR009056">
    <property type="entry name" value="Cyt_c-like_dom"/>
</dbReference>
<dbReference type="GO" id="GO:0046872">
    <property type="term" value="F:metal ion binding"/>
    <property type="evidence" value="ECO:0007669"/>
    <property type="project" value="UniProtKB-KW"/>
</dbReference>